<evidence type="ECO:0000313" key="2">
    <source>
        <dbReference type="EMBL" id="GIF94363.1"/>
    </source>
</evidence>
<sequence>MLSLVAVIVTVGATIWLGNLSDEVPLLREAYGRWHGIGFVLLTALIVATLAGALLHSASARRAGRSVRLGWCNAALVLGYAAVIGLLAWYIGAEIPADFGSGRGGGAKGAYVAWLIAVVPSLAVVGVVGGLFPRVRLASAEPDPAEARTGEGGAPARRPAKFYQVVLVTAGICWALGALPFLLLALAYIAGTS</sequence>
<feature type="transmembrane region" description="Helical" evidence="1">
    <location>
        <begin position="111"/>
        <end position="132"/>
    </location>
</feature>
<evidence type="ECO:0000313" key="3">
    <source>
        <dbReference type="Proteomes" id="UP000619293"/>
    </source>
</evidence>
<feature type="transmembrane region" description="Helical" evidence="1">
    <location>
        <begin position="36"/>
        <end position="57"/>
    </location>
</feature>
<evidence type="ECO:0000256" key="1">
    <source>
        <dbReference type="SAM" id="Phobius"/>
    </source>
</evidence>
<dbReference type="EMBL" id="BONG01000093">
    <property type="protein sequence ID" value="GIF94363.1"/>
    <property type="molecule type" value="Genomic_DNA"/>
</dbReference>
<dbReference type="Proteomes" id="UP000619293">
    <property type="component" value="Unassembled WGS sequence"/>
</dbReference>
<name>A0A8J3NVW1_9ACTN</name>
<keyword evidence="1" id="KW-0472">Membrane</keyword>
<feature type="transmembrane region" description="Helical" evidence="1">
    <location>
        <begin position="69"/>
        <end position="91"/>
    </location>
</feature>
<keyword evidence="1" id="KW-1133">Transmembrane helix</keyword>
<comment type="caution">
    <text evidence="2">The sequence shown here is derived from an EMBL/GenBank/DDBJ whole genome shotgun (WGS) entry which is preliminary data.</text>
</comment>
<keyword evidence="3" id="KW-1185">Reference proteome</keyword>
<dbReference type="AlphaFoldDB" id="A0A8J3NVW1"/>
<gene>
    <name evidence="2" type="ORF">Cch02nite_78070</name>
</gene>
<reference evidence="2 3" key="1">
    <citation type="submission" date="2021-01" db="EMBL/GenBank/DDBJ databases">
        <title>Whole genome shotgun sequence of Catellatospora chokoriensis NBRC 107358.</title>
        <authorList>
            <person name="Komaki H."/>
            <person name="Tamura T."/>
        </authorList>
    </citation>
    <scope>NUCLEOTIDE SEQUENCE [LARGE SCALE GENOMIC DNA]</scope>
    <source>
        <strain evidence="2 3">NBRC 107358</strain>
    </source>
</reference>
<protein>
    <submittedName>
        <fullName evidence="2">Uncharacterized protein</fullName>
    </submittedName>
</protein>
<feature type="transmembrane region" description="Helical" evidence="1">
    <location>
        <begin position="165"/>
        <end position="190"/>
    </location>
</feature>
<accession>A0A8J3NVW1</accession>
<organism evidence="2 3">
    <name type="scientific">Catellatospora chokoriensis</name>
    <dbReference type="NCBI Taxonomy" id="310353"/>
    <lineage>
        <taxon>Bacteria</taxon>
        <taxon>Bacillati</taxon>
        <taxon>Actinomycetota</taxon>
        <taxon>Actinomycetes</taxon>
        <taxon>Micromonosporales</taxon>
        <taxon>Micromonosporaceae</taxon>
        <taxon>Catellatospora</taxon>
    </lineage>
</organism>
<proteinExistence type="predicted"/>
<keyword evidence="1" id="KW-0812">Transmembrane</keyword>